<evidence type="ECO:0000313" key="22">
    <source>
        <dbReference type="RefSeq" id="XP_032822407.1"/>
    </source>
</evidence>
<evidence type="ECO:0000256" key="6">
    <source>
        <dbReference type="ARBA" id="ARBA00022454"/>
    </source>
</evidence>
<evidence type="ECO:0000256" key="4">
    <source>
        <dbReference type="ARBA" id="ARBA00010304"/>
    </source>
</evidence>
<dbReference type="InterPro" id="IPR011084">
    <property type="entry name" value="DRMBL"/>
</dbReference>
<evidence type="ECO:0000256" key="13">
    <source>
        <dbReference type="ARBA" id="ARBA00023242"/>
    </source>
</evidence>
<evidence type="ECO:0000256" key="2">
    <source>
        <dbReference type="ARBA" id="ARBA00004123"/>
    </source>
</evidence>
<protein>
    <recommendedName>
        <fullName evidence="14">5' exonuclease Apollo</fullName>
        <ecNumber evidence="5">3.5.2.6</ecNumber>
    </recommendedName>
    <alternativeName>
        <fullName evidence="15">DNA cross-link repair 1B protein</fullName>
    </alternativeName>
    <alternativeName>
        <fullName evidence="16">SNM1 homolog B</fullName>
    </alternativeName>
</protein>
<keyword evidence="10" id="KW-0269">Exonuclease</keyword>
<dbReference type="Pfam" id="PF12706">
    <property type="entry name" value="Lactamase_B_2"/>
    <property type="match status" value="1"/>
</dbReference>
<dbReference type="KEGG" id="pmrn:116949336"/>
<comment type="similarity">
    <text evidence="4">Belongs to the DNA repair metallo-beta-lactamase (DRMBL) family.</text>
</comment>
<dbReference type="InterPro" id="IPR001279">
    <property type="entry name" value="Metallo-B-lactamas"/>
</dbReference>
<proteinExistence type="inferred from homology"/>
<keyword evidence="19" id="KW-1185">Reference proteome</keyword>
<dbReference type="Gene3D" id="3.40.50.12650">
    <property type="match status" value="1"/>
</dbReference>
<dbReference type="Proteomes" id="UP001318040">
    <property type="component" value="Chromosome 36"/>
</dbReference>
<evidence type="ECO:0000256" key="12">
    <source>
        <dbReference type="ARBA" id="ARBA00023204"/>
    </source>
</evidence>
<dbReference type="GO" id="GO:0000781">
    <property type="term" value="C:chromosome, telomeric region"/>
    <property type="evidence" value="ECO:0007669"/>
    <property type="project" value="UniProtKB-SubCell"/>
</dbReference>
<name>A0AAJ7TTL0_PETMA</name>
<dbReference type="GO" id="GO:0005634">
    <property type="term" value="C:nucleus"/>
    <property type="evidence" value="ECO:0007669"/>
    <property type="project" value="UniProtKB-SubCell"/>
</dbReference>
<keyword evidence="9" id="KW-0378">Hydrolase</keyword>
<dbReference type="PANTHER" id="PTHR23240:SF26">
    <property type="entry name" value="5' EXONUCLEASE APOLLO"/>
    <property type="match status" value="1"/>
</dbReference>
<dbReference type="PANTHER" id="PTHR23240">
    <property type="entry name" value="DNA CROSS-LINK REPAIR PROTEIN PSO2/SNM1-RELATED"/>
    <property type="match status" value="1"/>
</dbReference>
<evidence type="ECO:0000256" key="15">
    <source>
        <dbReference type="ARBA" id="ARBA00041693"/>
    </source>
</evidence>
<evidence type="ECO:0000256" key="9">
    <source>
        <dbReference type="ARBA" id="ARBA00022801"/>
    </source>
</evidence>
<evidence type="ECO:0000256" key="16">
    <source>
        <dbReference type="ARBA" id="ARBA00042738"/>
    </source>
</evidence>
<evidence type="ECO:0000256" key="11">
    <source>
        <dbReference type="ARBA" id="ARBA00022895"/>
    </source>
</evidence>
<keyword evidence="7" id="KW-0540">Nuclease</keyword>
<dbReference type="EC" id="3.5.2.6" evidence="5"/>
<evidence type="ECO:0000256" key="17">
    <source>
        <dbReference type="SAM" id="MobiDB-lite"/>
    </source>
</evidence>
<evidence type="ECO:0000313" key="20">
    <source>
        <dbReference type="RefSeq" id="XP_032822405.1"/>
    </source>
</evidence>
<keyword evidence="11" id="KW-0779">Telomere</keyword>
<keyword evidence="8" id="KW-0227">DNA damage</keyword>
<evidence type="ECO:0000259" key="18">
    <source>
        <dbReference type="SMART" id="SM00849"/>
    </source>
</evidence>
<dbReference type="RefSeq" id="XP_032822406.1">
    <property type="nucleotide sequence ID" value="XM_032966515.1"/>
</dbReference>
<organism evidence="19 22">
    <name type="scientific">Petromyzon marinus</name>
    <name type="common">Sea lamprey</name>
    <dbReference type="NCBI Taxonomy" id="7757"/>
    <lineage>
        <taxon>Eukaryota</taxon>
        <taxon>Metazoa</taxon>
        <taxon>Chordata</taxon>
        <taxon>Craniata</taxon>
        <taxon>Vertebrata</taxon>
        <taxon>Cyclostomata</taxon>
        <taxon>Hyperoartia</taxon>
        <taxon>Petromyzontiformes</taxon>
        <taxon>Petromyzontidae</taxon>
        <taxon>Petromyzon</taxon>
    </lineage>
</organism>
<evidence type="ECO:0000256" key="3">
    <source>
        <dbReference type="ARBA" id="ARBA00004574"/>
    </source>
</evidence>
<gene>
    <name evidence="20 21 22" type="primary">LOC116949336</name>
</gene>
<evidence type="ECO:0000256" key="7">
    <source>
        <dbReference type="ARBA" id="ARBA00022722"/>
    </source>
</evidence>
<dbReference type="CDD" id="cd16273">
    <property type="entry name" value="SNM1A-1C-like_MBL-fold"/>
    <property type="match status" value="1"/>
</dbReference>
<evidence type="ECO:0000256" key="1">
    <source>
        <dbReference type="ARBA" id="ARBA00001526"/>
    </source>
</evidence>
<comment type="subcellular location">
    <subcellularLocation>
        <location evidence="3">Chromosome</location>
        <location evidence="3">Telomere</location>
    </subcellularLocation>
    <subcellularLocation>
        <location evidence="2">Nucleus</location>
    </subcellularLocation>
</comment>
<evidence type="ECO:0000256" key="14">
    <source>
        <dbReference type="ARBA" id="ARBA00039555"/>
    </source>
</evidence>
<dbReference type="Gene3D" id="3.60.15.10">
    <property type="entry name" value="Ribonuclease Z/Hydroxyacylglutathione hydrolase-like"/>
    <property type="match status" value="1"/>
</dbReference>
<dbReference type="GO" id="GO:0006303">
    <property type="term" value="P:double-strand break repair via nonhomologous end joining"/>
    <property type="evidence" value="ECO:0007669"/>
    <property type="project" value="TreeGrafter"/>
</dbReference>
<dbReference type="GO" id="GO:0003684">
    <property type="term" value="F:damaged DNA binding"/>
    <property type="evidence" value="ECO:0007669"/>
    <property type="project" value="TreeGrafter"/>
</dbReference>
<evidence type="ECO:0000313" key="21">
    <source>
        <dbReference type="RefSeq" id="XP_032822406.1"/>
    </source>
</evidence>
<keyword evidence="13" id="KW-0539">Nucleus</keyword>
<dbReference type="Pfam" id="PF07522">
    <property type="entry name" value="DRMBL"/>
    <property type="match status" value="1"/>
</dbReference>
<dbReference type="GO" id="GO:0035312">
    <property type="term" value="F:5'-3' DNA exonuclease activity"/>
    <property type="evidence" value="ECO:0007669"/>
    <property type="project" value="TreeGrafter"/>
</dbReference>
<dbReference type="GO" id="GO:0008800">
    <property type="term" value="F:beta-lactamase activity"/>
    <property type="evidence" value="ECO:0007669"/>
    <property type="project" value="UniProtKB-EC"/>
</dbReference>
<dbReference type="GeneID" id="116949336"/>
<evidence type="ECO:0000313" key="19">
    <source>
        <dbReference type="Proteomes" id="UP001318040"/>
    </source>
</evidence>
<accession>A0AAJ7TTL0</accession>
<reference evidence="20 21" key="1">
    <citation type="submission" date="2025-04" db="UniProtKB">
        <authorList>
            <consortium name="RefSeq"/>
        </authorList>
    </citation>
    <scope>IDENTIFICATION</scope>
    <source>
        <tissue evidence="20 21">Sperm</tissue>
    </source>
</reference>
<feature type="domain" description="Metallo-beta-lactamase" evidence="18">
    <location>
        <begin position="12"/>
        <end position="172"/>
    </location>
</feature>
<feature type="region of interest" description="Disordered" evidence="17">
    <location>
        <begin position="493"/>
        <end position="521"/>
    </location>
</feature>
<evidence type="ECO:0000256" key="8">
    <source>
        <dbReference type="ARBA" id="ARBA00022763"/>
    </source>
</evidence>
<dbReference type="SMART" id="SM00849">
    <property type="entry name" value="Lactamase_B"/>
    <property type="match status" value="1"/>
</dbReference>
<feature type="compositionally biased region" description="Polar residues" evidence="17">
    <location>
        <begin position="505"/>
        <end position="521"/>
    </location>
</feature>
<dbReference type="RefSeq" id="XP_032822407.1">
    <property type="nucleotide sequence ID" value="XM_032966516.1"/>
</dbReference>
<comment type="catalytic activity">
    <reaction evidence="1">
        <text>a beta-lactam + H2O = a substituted beta-amino acid</text>
        <dbReference type="Rhea" id="RHEA:20401"/>
        <dbReference type="ChEBI" id="CHEBI:15377"/>
        <dbReference type="ChEBI" id="CHEBI:35627"/>
        <dbReference type="ChEBI" id="CHEBI:140347"/>
        <dbReference type="EC" id="3.5.2.6"/>
    </reaction>
</comment>
<dbReference type="RefSeq" id="XP_032822405.1">
    <property type="nucleotide sequence ID" value="XM_032966514.1"/>
</dbReference>
<dbReference type="GO" id="GO:0000723">
    <property type="term" value="P:telomere maintenance"/>
    <property type="evidence" value="ECO:0007669"/>
    <property type="project" value="TreeGrafter"/>
</dbReference>
<dbReference type="SUPFAM" id="SSF56281">
    <property type="entry name" value="Metallo-hydrolase/oxidoreductase"/>
    <property type="match status" value="1"/>
</dbReference>
<keyword evidence="6" id="KW-0158">Chromosome</keyword>
<dbReference type="InterPro" id="IPR036866">
    <property type="entry name" value="RibonucZ/Hydroxyglut_hydro"/>
</dbReference>
<evidence type="ECO:0000256" key="5">
    <source>
        <dbReference type="ARBA" id="ARBA00012865"/>
    </source>
</evidence>
<dbReference type="GO" id="GO:0036297">
    <property type="term" value="P:interstrand cross-link repair"/>
    <property type="evidence" value="ECO:0007669"/>
    <property type="project" value="TreeGrafter"/>
</dbReference>
<sequence>MNGKLIPYTPLAVDFWRVAKFPEARIFFLSHMHADHTSGLTPTWSRPIYCSPITAVLLKRKFNIADKFIRPLELGESHCVPLDGVGKETMTVTLIDANHCPGAVMFLFQGYFGNILYTGDFRFIPEMLKLPLLQTNIIIDVLYLDNTYCPSKWHFPSREDATEEIKIIIRNHPDHQVVIGTYSLGKESLLVELAMEFGWLGVSPERMETLQLLGLPNVFTTATDECRLRVVDAHQLNSRSMAHWNCECPTIAVLPSGNRAGRQPCDSIFIVPYSDHSSYGELRQFVAGLQPRAIVPINKGPSCERYFREFLSTAQSSQSKTIIIPESVQRFMKEGGGVSACSNKCLPKRKACIFRTSRTHIPKGVCFDSPKSSIATHSPPRVIIASSEDDDEAGDYDSIRVIKNEDDKPFTLPSESIAIPLSFDSDNISDSKSTKVIMDTKSVYKSAVEASVHSHADESRVKRKLDYAESLSSESFPKHVTCVEDKCSFDSLPSPSRRPYDGTGDRQSASSEARVLTNSPKSADGPCIVGALSCKSEGHPVDFHTPLMGGRLSVILKRKVQSCSQTQAGKCNIILSPLHAFLSEKEKRLSFNRLVEKCMQRK</sequence>
<keyword evidence="12" id="KW-0234">DNA repair</keyword>
<dbReference type="FunFam" id="3.40.50.12650:FF:000003">
    <property type="entry name" value="DNA cross-link repair 1B"/>
    <property type="match status" value="1"/>
</dbReference>
<evidence type="ECO:0000256" key="10">
    <source>
        <dbReference type="ARBA" id="ARBA00022839"/>
    </source>
</evidence>
<dbReference type="AlphaFoldDB" id="A0AAJ7TTL0"/>